<keyword evidence="4 9" id="KW-0812">Transmembrane</keyword>
<accession>A0A9P4MDE3</accession>
<keyword evidence="3 7" id="KW-0813">Transport</keyword>
<feature type="transmembrane region" description="Helical" evidence="9">
    <location>
        <begin position="369"/>
        <end position="392"/>
    </location>
</feature>
<reference evidence="11" key="1">
    <citation type="journal article" date="2020" name="Stud. Mycol.">
        <title>101 Dothideomycetes genomes: a test case for predicting lifestyles and emergence of pathogens.</title>
        <authorList>
            <person name="Haridas S."/>
            <person name="Albert R."/>
            <person name="Binder M."/>
            <person name="Bloem J."/>
            <person name="Labutti K."/>
            <person name="Salamov A."/>
            <person name="Andreopoulos B."/>
            <person name="Baker S."/>
            <person name="Barry K."/>
            <person name="Bills G."/>
            <person name="Bluhm B."/>
            <person name="Cannon C."/>
            <person name="Castanera R."/>
            <person name="Culley D."/>
            <person name="Daum C."/>
            <person name="Ezra D."/>
            <person name="Gonzalez J."/>
            <person name="Henrissat B."/>
            <person name="Kuo A."/>
            <person name="Liang C."/>
            <person name="Lipzen A."/>
            <person name="Lutzoni F."/>
            <person name="Magnuson J."/>
            <person name="Mondo S."/>
            <person name="Nolan M."/>
            <person name="Ohm R."/>
            <person name="Pangilinan J."/>
            <person name="Park H.-J."/>
            <person name="Ramirez L."/>
            <person name="Alfaro M."/>
            <person name="Sun H."/>
            <person name="Tritt A."/>
            <person name="Yoshinaga Y."/>
            <person name="Zwiers L.-H."/>
            <person name="Turgeon B."/>
            <person name="Goodwin S."/>
            <person name="Spatafora J."/>
            <person name="Crous P."/>
            <person name="Grigoriev I."/>
        </authorList>
    </citation>
    <scope>NUCLEOTIDE SEQUENCE</scope>
    <source>
        <strain evidence="11">CBS 260.36</strain>
    </source>
</reference>
<comment type="similarity">
    <text evidence="2 7">Belongs to the major facilitator superfamily. Sugar transporter (TC 2.A.1.1) family.</text>
</comment>
<dbReference type="InterPro" id="IPR036259">
    <property type="entry name" value="MFS_trans_sf"/>
</dbReference>
<organism evidence="11 12">
    <name type="scientific">Myriangium duriaei CBS 260.36</name>
    <dbReference type="NCBI Taxonomy" id="1168546"/>
    <lineage>
        <taxon>Eukaryota</taxon>
        <taxon>Fungi</taxon>
        <taxon>Dikarya</taxon>
        <taxon>Ascomycota</taxon>
        <taxon>Pezizomycotina</taxon>
        <taxon>Dothideomycetes</taxon>
        <taxon>Dothideomycetidae</taxon>
        <taxon>Myriangiales</taxon>
        <taxon>Myriangiaceae</taxon>
        <taxon>Myriangium</taxon>
    </lineage>
</organism>
<dbReference type="EMBL" id="ML996092">
    <property type="protein sequence ID" value="KAF2149098.1"/>
    <property type="molecule type" value="Genomic_DNA"/>
</dbReference>
<evidence type="ECO:0000313" key="12">
    <source>
        <dbReference type="Proteomes" id="UP000799439"/>
    </source>
</evidence>
<feature type="transmembrane region" description="Helical" evidence="9">
    <location>
        <begin position="176"/>
        <end position="199"/>
    </location>
</feature>
<dbReference type="InterPro" id="IPR003663">
    <property type="entry name" value="Sugar/inositol_transpt"/>
</dbReference>
<feature type="transmembrane region" description="Helical" evidence="9">
    <location>
        <begin position="304"/>
        <end position="325"/>
    </location>
</feature>
<feature type="domain" description="Major facilitator superfamily (MFS) profile" evidence="10">
    <location>
        <begin position="16"/>
        <end position="458"/>
    </location>
</feature>
<keyword evidence="5 9" id="KW-1133">Transmembrane helix</keyword>
<dbReference type="OrthoDB" id="6133115at2759"/>
<feature type="transmembrane region" description="Helical" evidence="9">
    <location>
        <begin position="404"/>
        <end position="423"/>
    </location>
</feature>
<dbReference type="InterPro" id="IPR005828">
    <property type="entry name" value="MFS_sugar_transport-like"/>
</dbReference>
<dbReference type="InterPro" id="IPR020846">
    <property type="entry name" value="MFS_dom"/>
</dbReference>
<name>A0A9P4MDE3_9PEZI</name>
<feature type="transmembrane region" description="Helical" evidence="9">
    <location>
        <begin position="435"/>
        <end position="454"/>
    </location>
</feature>
<keyword evidence="6 9" id="KW-0472">Membrane</keyword>
<dbReference type="AlphaFoldDB" id="A0A9P4MDE3"/>
<dbReference type="Pfam" id="PF00083">
    <property type="entry name" value="Sugar_tr"/>
    <property type="match status" value="1"/>
</dbReference>
<evidence type="ECO:0000259" key="10">
    <source>
        <dbReference type="PROSITE" id="PS50850"/>
    </source>
</evidence>
<evidence type="ECO:0000256" key="3">
    <source>
        <dbReference type="ARBA" id="ARBA00022448"/>
    </source>
</evidence>
<protein>
    <submittedName>
        <fullName evidence="11">Sugar transporter STL1</fullName>
    </submittedName>
</protein>
<dbReference type="SUPFAM" id="SSF103473">
    <property type="entry name" value="MFS general substrate transporter"/>
    <property type="match status" value="1"/>
</dbReference>
<dbReference type="PROSITE" id="PS50850">
    <property type="entry name" value="MFS"/>
    <property type="match status" value="1"/>
</dbReference>
<sequence length="525" mass="57216">MGGLDGVQGKTLYNLMSAACGSAFMLYGWDAGVLGGIQATPQFLDAIGNPKGAFVIPIIASIYNLAAGIMSLCVSFFGMKIGRKGTILLGCLLICIGALLQASTYSVGQIIFGRIVTGSGIGCIASAVPTYMAEMSLEARERGPEVSYQLALLITGVALAYWVDLGFVQGLDKHPWLWRIPLAMQSCFAIFAATLLFFLPDTPRWYYARGHEAKGDEVLARLHALPLEHPAVQFVKQEIKSSLEEEDDTGKLSITILFWDNTELQFGRRLRTSFLINWAQQFLGINMLVYFSTTIFSNLHYSTLLSGVLAGVLNTAFAIASYPPIYYIEKVGRRAMMIWSALGCGVCMLVYVVLTTLPPEKTTVGTNWAAAAIIILYEIVFAFGWLGTCWIYGPEIAPLKYRHVAGSLGAAGEWFSTWVMVFGGGTGINAVGPKIFVWPLICCFLAAAYVYFLCPETTGKTLEEIDALFARSPEVRQRLEEEIRKRKGSVAGPMGRRASMGSARKASTASGIQDDKMGTTMVEKI</sequence>
<keyword evidence="11" id="KW-0762">Sugar transport</keyword>
<keyword evidence="12" id="KW-1185">Reference proteome</keyword>
<dbReference type="InterPro" id="IPR050360">
    <property type="entry name" value="MFS_Sugar_Transporters"/>
</dbReference>
<feature type="transmembrane region" description="Helical" evidence="9">
    <location>
        <begin position="12"/>
        <end position="34"/>
    </location>
</feature>
<feature type="transmembrane region" description="Helical" evidence="9">
    <location>
        <begin position="111"/>
        <end position="134"/>
    </location>
</feature>
<evidence type="ECO:0000256" key="7">
    <source>
        <dbReference type="RuleBase" id="RU003346"/>
    </source>
</evidence>
<evidence type="ECO:0000256" key="4">
    <source>
        <dbReference type="ARBA" id="ARBA00022692"/>
    </source>
</evidence>
<dbReference type="GO" id="GO:0005351">
    <property type="term" value="F:carbohydrate:proton symporter activity"/>
    <property type="evidence" value="ECO:0007669"/>
    <property type="project" value="TreeGrafter"/>
</dbReference>
<feature type="transmembrane region" description="Helical" evidence="9">
    <location>
        <begin position="54"/>
        <end position="79"/>
    </location>
</feature>
<feature type="transmembrane region" description="Helical" evidence="9">
    <location>
        <begin position="146"/>
        <end position="164"/>
    </location>
</feature>
<comment type="caution">
    <text evidence="11">The sequence shown here is derived from an EMBL/GenBank/DDBJ whole genome shotgun (WGS) entry which is preliminary data.</text>
</comment>
<evidence type="ECO:0000256" key="1">
    <source>
        <dbReference type="ARBA" id="ARBA00004141"/>
    </source>
</evidence>
<dbReference type="PRINTS" id="PR00171">
    <property type="entry name" value="SUGRTRNSPORT"/>
</dbReference>
<evidence type="ECO:0000256" key="5">
    <source>
        <dbReference type="ARBA" id="ARBA00022989"/>
    </source>
</evidence>
<evidence type="ECO:0000256" key="9">
    <source>
        <dbReference type="SAM" id="Phobius"/>
    </source>
</evidence>
<feature type="transmembrane region" description="Helical" evidence="9">
    <location>
        <begin position="274"/>
        <end position="292"/>
    </location>
</feature>
<feature type="transmembrane region" description="Helical" evidence="9">
    <location>
        <begin position="337"/>
        <end position="357"/>
    </location>
</feature>
<evidence type="ECO:0000313" key="11">
    <source>
        <dbReference type="EMBL" id="KAF2149098.1"/>
    </source>
</evidence>
<comment type="subcellular location">
    <subcellularLocation>
        <location evidence="1">Membrane</location>
        <topology evidence="1">Multi-pass membrane protein</topology>
    </subcellularLocation>
</comment>
<proteinExistence type="inferred from homology"/>
<dbReference type="NCBIfam" id="TIGR00879">
    <property type="entry name" value="SP"/>
    <property type="match status" value="1"/>
</dbReference>
<dbReference type="GO" id="GO:0016020">
    <property type="term" value="C:membrane"/>
    <property type="evidence" value="ECO:0007669"/>
    <property type="project" value="UniProtKB-SubCell"/>
</dbReference>
<evidence type="ECO:0000256" key="2">
    <source>
        <dbReference type="ARBA" id="ARBA00010992"/>
    </source>
</evidence>
<evidence type="ECO:0000256" key="8">
    <source>
        <dbReference type="SAM" id="MobiDB-lite"/>
    </source>
</evidence>
<feature type="region of interest" description="Disordered" evidence="8">
    <location>
        <begin position="485"/>
        <end position="511"/>
    </location>
</feature>
<evidence type="ECO:0000256" key="6">
    <source>
        <dbReference type="ARBA" id="ARBA00023136"/>
    </source>
</evidence>
<dbReference type="Proteomes" id="UP000799439">
    <property type="component" value="Unassembled WGS sequence"/>
</dbReference>
<dbReference type="PANTHER" id="PTHR48022">
    <property type="entry name" value="PLASTIDIC GLUCOSE TRANSPORTER 4"/>
    <property type="match status" value="1"/>
</dbReference>
<gene>
    <name evidence="11" type="ORF">K461DRAFT_232249</name>
</gene>
<dbReference type="PANTHER" id="PTHR48022:SF28">
    <property type="entry name" value="MAJOR FACILITATOR SUPERFAMILY (MFS) PROFILE DOMAIN-CONTAINING PROTEIN-RELATED"/>
    <property type="match status" value="1"/>
</dbReference>
<feature type="transmembrane region" description="Helical" evidence="9">
    <location>
        <begin position="86"/>
        <end position="105"/>
    </location>
</feature>
<dbReference type="Gene3D" id="1.20.1250.20">
    <property type="entry name" value="MFS general substrate transporter like domains"/>
    <property type="match status" value="1"/>
</dbReference>